<reference evidence="3" key="1">
    <citation type="submission" date="2016-06" db="EMBL/GenBank/DDBJ databases">
        <title>Parallel loss of symbiosis genes in relatives of nitrogen-fixing non-legume Parasponia.</title>
        <authorList>
            <person name="Van Velzen R."/>
            <person name="Holmer R."/>
            <person name="Bu F."/>
            <person name="Rutten L."/>
            <person name="Van Zeijl A."/>
            <person name="Liu W."/>
            <person name="Santuari L."/>
            <person name="Cao Q."/>
            <person name="Sharma T."/>
            <person name="Shen D."/>
            <person name="Roswanjaya Y."/>
            <person name="Wardhani T."/>
            <person name="Kalhor M.S."/>
            <person name="Jansen J."/>
            <person name="Van den Hoogen J."/>
            <person name="Gungor B."/>
            <person name="Hartog M."/>
            <person name="Hontelez J."/>
            <person name="Verver J."/>
            <person name="Yang W.-C."/>
            <person name="Schijlen E."/>
            <person name="Repin R."/>
            <person name="Schilthuizen M."/>
            <person name="Schranz E."/>
            <person name="Heidstra R."/>
            <person name="Miyata K."/>
            <person name="Fedorova E."/>
            <person name="Kohlen W."/>
            <person name="Bisseling T."/>
            <person name="Smit S."/>
            <person name="Geurts R."/>
        </authorList>
    </citation>
    <scope>NUCLEOTIDE SEQUENCE [LARGE SCALE GENOMIC DNA]</scope>
    <source>
        <strain evidence="3">cv. RG33-2</strain>
    </source>
</reference>
<name>A0A2P5FYD7_TREOI</name>
<evidence type="ECO:0000256" key="1">
    <source>
        <dbReference type="SAM" id="MobiDB-lite"/>
    </source>
</evidence>
<dbReference type="EMBL" id="JXTC01000004">
    <property type="protein sequence ID" value="POO02806.1"/>
    <property type="molecule type" value="Genomic_DNA"/>
</dbReference>
<gene>
    <name evidence="2" type="ORF">TorRG33x02_017920</name>
</gene>
<feature type="region of interest" description="Disordered" evidence="1">
    <location>
        <begin position="70"/>
        <end position="112"/>
    </location>
</feature>
<protein>
    <submittedName>
        <fullName evidence="2">Uncharacterized protein</fullName>
    </submittedName>
</protein>
<evidence type="ECO:0000313" key="3">
    <source>
        <dbReference type="Proteomes" id="UP000237000"/>
    </source>
</evidence>
<feature type="region of interest" description="Disordered" evidence="1">
    <location>
        <begin position="1"/>
        <end position="40"/>
    </location>
</feature>
<accession>A0A2P5FYD7</accession>
<feature type="compositionally biased region" description="Polar residues" evidence="1">
    <location>
        <begin position="22"/>
        <end position="31"/>
    </location>
</feature>
<dbReference type="AlphaFoldDB" id="A0A2P5FYD7"/>
<comment type="caution">
    <text evidence="2">The sequence shown here is derived from an EMBL/GenBank/DDBJ whole genome shotgun (WGS) entry which is preliminary data.</text>
</comment>
<keyword evidence="3" id="KW-1185">Reference proteome</keyword>
<dbReference type="Proteomes" id="UP000237000">
    <property type="component" value="Unassembled WGS sequence"/>
</dbReference>
<dbReference type="OrthoDB" id="1664687at2759"/>
<feature type="compositionally biased region" description="Basic and acidic residues" evidence="1">
    <location>
        <begin position="70"/>
        <end position="88"/>
    </location>
</feature>
<proteinExistence type="predicted"/>
<organism evidence="2 3">
    <name type="scientific">Trema orientale</name>
    <name type="common">Charcoal tree</name>
    <name type="synonym">Celtis orientalis</name>
    <dbReference type="NCBI Taxonomy" id="63057"/>
    <lineage>
        <taxon>Eukaryota</taxon>
        <taxon>Viridiplantae</taxon>
        <taxon>Streptophyta</taxon>
        <taxon>Embryophyta</taxon>
        <taxon>Tracheophyta</taxon>
        <taxon>Spermatophyta</taxon>
        <taxon>Magnoliopsida</taxon>
        <taxon>eudicotyledons</taxon>
        <taxon>Gunneridae</taxon>
        <taxon>Pentapetalae</taxon>
        <taxon>rosids</taxon>
        <taxon>fabids</taxon>
        <taxon>Rosales</taxon>
        <taxon>Cannabaceae</taxon>
        <taxon>Trema</taxon>
    </lineage>
</organism>
<dbReference type="InParanoid" id="A0A2P5FYD7"/>
<sequence length="112" mass="12664">MSKNLSGDDEDDDEEFLRRRSTAASLQNSTHLGVLAPDPNPVSKLLLEKLEEDPADFSLTDLCFFRTRGSDSELRNRDSRSKKSERSRPQQKIRFSSTKNMGFPAKEGLQGM</sequence>
<evidence type="ECO:0000313" key="2">
    <source>
        <dbReference type="EMBL" id="POO02806.1"/>
    </source>
</evidence>